<evidence type="ECO:0000256" key="6">
    <source>
        <dbReference type="ARBA" id="ARBA00022618"/>
    </source>
</evidence>
<protein>
    <recommendedName>
        <fullName evidence="20">Echinoderm microtubule-associated protein-like 4</fullName>
    </recommendedName>
</protein>
<dbReference type="InterPro" id="IPR005108">
    <property type="entry name" value="HELP"/>
</dbReference>
<dbReference type="FunFam" id="2.130.10.10:FF:000320">
    <property type="entry name" value="echinoderm microtubule-associated protein-like 6"/>
    <property type="match status" value="1"/>
</dbReference>
<evidence type="ECO:0000256" key="7">
    <source>
        <dbReference type="ARBA" id="ARBA00022701"/>
    </source>
</evidence>
<dbReference type="FunFam" id="2.130.10.10:FF:000019">
    <property type="entry name" value="echinoderm microtubule-associated protein-like 4 isoform X2"/>
    <property type="match status" value="1"/>
</dbReference>
<evidence type="ECO:0000256" key="14">
    <source>
        <dbReference type="SAM" id="Coils"/>
    </source>
</evidence>
<keyword evidence="7" id="KW-0493">Microtubule</keyword>
<keyword evidence="4" id="KW-0963">Cytoplasm</keyword>
<feature type="domain" description="EML-like second beta-propeller" evidence="17">
    <location>
        <begin position="534"/>
        <end position="803"/>
    </location>
</feature>
<dbReference type="GO" id="GO:0072686">
    <property type="term" value="C:mitotic spindle"/>
    <property type="evidence" value="ECO:0007669"/>
    <property type="project" value="UniProtKB-ARBA"/>
</dbReference>
<evidence type="ECO:0000259" key="17">
    <source>
        <dbReference type="Pfam" id="PF23414"/>
    </source>
</evidence>
<feature type="domain" description="EML-like first beta-propeller" evidence="16">
    <location>
        <begin position="241"/>
        <end position="517"/>
    </location>
</feature>
<evidence type="ECO:0000256" key="1">
    <source>
        <dbReference type="ARBA" id="ARBA00004186"/>
    </source>
</evidence>
<dbReference type="PROSITE" id="PS50082">
    <property type="entry name" value="WD_REPEATS_2"/>
    <property type="match status" value="4"/>
</dbReference>
<dbReference type="AlphaFoldDB" id="A0A8D3CB88"/>
<evidence type="ECO:0000256" key="5">
    <source>
        <dbReference type="ARBA" id="ARBA00022574"/>
    </source>
</evidence>
<keyword evidence="10 14" id="KW-0175">Coiled coil</keyword>
<keyword evidence="11" id="KW-0206">Cytoskeleton</keyword>
<feature type="region of interest" description="Disordered" evidence="15">
    <location>
        <begin position="824"/>
        <end position="909"/>
    </location>
</feature>
<dbReference type="PANTHER" id="PTHR13720:SF11">
    <property type="entry name" value="ECHINODERM MICROTUBULE-ASSOCIATED PROTEIN-LIKE 4"/>
    <property type="match status" value="1"/>
</dbReference>
<dbReference type="InterPro" id="IPR055439">
    <property type="entry name" value="Beta-prop_EML_1st"/>
</dbReference>
<organism evidence="18 19">
    <name type="scientific">Scophthalmus maximus</name>
    <name type="common">Turbot</name>
    <name type="synonym">Psetta maxima</name>
    <dbReference type="NCBI Taxonomy" id="52904"/>
    <lineage>
        <taxon>Eukaryota</taxon>
        <taxon>Metazoa</taxon>
        <taxon>Chordata</taxon>
        <taxon>Craniata</taxon>
        <taxon>Vertebrata</taxon>
        <taxon>Euteleostomi</taxon>
        <taxon>Actinopterygii</taxon>
        <taxon>Neopterygii</taxon>
        <taxon>Teleostei</taxon>
        <taxon>Neoteleostei</taxon>
        <taxon>Acanthomorphata</taxon>
        <taxon>Carangaria</taxon>
        <taxon>Pleuronectiformes</taxon>
        <taxon>Pleuronectoidei</taxon>
        <taxon>Scophthalmidae</taxon>
        <taxon>Scophthalmus</taxon>
    </lineage>
</organism>
<dbReference type="GO" id="GO:0030496">
    <property type="term" value="C:midbody"/>
    <property type="evidence" value="ECO:0007669"/>
    <property type="project" value="UniProtKB-SubCell"/>
</dbReference>
<feature type="coiled-coil region" evidence="14">
    <location>
        <begin position="14"/>
        <end position="48"/>
    </location>
</feature>
<evidence type="ECO:0008006" key="20">
    <source>
        <dbReference type="Google" id="ProtNLM"/>
    </source>
</evidence>
<dbReference type="SMART" id="SM00320">
    <property type="entry name" value="WD40"/>
    <property type="match status" value="9"/>
</dbReference>
<reference evidence="18" key="2">
    <citation type="submission" date="2025-08" db="UniProtKB">
        <authorList>
            <consortium name="Ensembl"/>
        </authorList>
    </citation>
    <scope>IDENTIFICATION</scope>
</reference>
<name>A0A8D3CB88_SCOMX</name>
<feature type="repeat" description="WD" evidence="13">
    <location>
        <begin position="444"/>
        <end position="476"/>
    </location>
</feature>
<dbReference type="CDD" id="cd21950">
    <property type="entry name" value="TD_EMAP4"/>
    <property type="match status" value="1"/>
</dbReference>
<evidence type="ECO:0000256" key="8">
    <source>
        <dbReference type="ARBA" id="ARBA00022737"/>
    </source>
</evidence>
<evidence type="ECO:0000256" key="10">
    <source>
        <dbReference type="ARBA" id="ARBA00023054"/>
    </source>
</evidence>
<dbReference type="GO" id="GO:0000226">
    <property type="term" value="P:microtubule cytoskeleton organization"/>
    <property type="evidence" value="ECO:0007669"/>
    <property type="project" value="TreeGrafter"/>
</dbReference>
<dbReference type="GO" id="GO:0051301">
    <property type="term" value="P:cell division"/>
    <property type="evidence" value="ECO:0007669"/>
    <property type="project" value="UniProtKB-KW"/>
</dbReference>
<keyword evidence="5 13" id="KW-0853">WD repeat</keyword>
<dbReference type="GO" id="GO:0008017">
    <property type="term" value="F:microtubule binding"/>
    <property type="evidence" value="ECO:0007669"/>
    <property type="project" value="TreeGrafter"/>
</dbReference>
<evidence type="ECO:0000256" key="2">
    <source>
        <dbReference type="ARBA" id="ARBA00004214"/>
    </source>
</evidence>
<feature type="repeat" description="WD" evidence="13">
    <location>
        <begin position="769"/>
        <end position="803"/>
    </location>
</feature>
<dbReference type="InterPro" id="IPR015943">
    <property type="entry name" value="WD40/YVTN_repeat-like_dom_sf"/>
</dbReference>
<evidence type="ECO:0000256" key="3">
    <source>
        <dbReference type="ARBA" id="ARBA00006489"/>
    </source>
</evidence>
<feature type="repeat" description="WD" evidence="13">
    <location>
        <begin position="527"/>
        <end position="559"/>
    </location>
</feature>
<comment type="subcellular location">
    <subcellularLocation>
        <location evidence="1">Cytoplasm</location>
        <location evidence="1">Cytoskeleton</location>
        <location evidence="1">Spindle</location>
    </subcellularLocation>
    <subcellularLocation>
        <location evidence="2">Midbody</location>
    </subcellularLocation>
</comment>
<keyword evidence="12" id="KW-0131">Cell cycle</keyword>
<evidence type="ECO:0000256" key="15">
    <source>
        <dbReference type="SAM" id="MobiDB-lite"/>
    </source>
</evidence>
<dbReference type="PROSITE" id="PS50294">
    <property type="entry name" value="WD_REPEATS_REGION"/>
    <property type="match status" value="2"/>
</dbReference>
<dbReference type="GO" id="GO:0005874">
    <property type="term" value="C:microtubule"/>
    <property type="evidence" value="ECO:0007669"/>
    <property type="project" value="UniProtKB-KW"/>
</dbReference>
<feature type="repeat" description="WD" evidence="13">
    <location>
        <begin position="656"/>
        <end position="689"/>
    </location>
</feature>
<dbReference type="InterPro" id="IPR001680">
    <property type="entry name" value="WD40_rpt"/>
</dbReference>
<evidence type="ECO:0000259" key="16">
    <source>
        <dbReference type="Pfam" id="PF23409"/>
    </source>
</evidence>
<feature type="compositionally biased region" description="Basic and acidic residues" evidence="15">
    <location>
        <begin position="90"/>
        <end position="102"/>
    </location>
</feature>
<dbReference type="Ensembl" id="ENSSMAT00000077417.1">
    <property type="protein sequence ID" value="ENSSMAP00000044546.1"/>
    <property type="gene ID" value="ENSSMAG00000006576.2"/>
</dbReference>
<dbReference type="SUPFAM" id="SSF50998">
    <property type="entry name" value="Quinoprotein alcohol dehydrogenase-like"/>
    <property type="match status" value="1"/>
</dbReference>
<dbReference type="GeneTree" id="ENSGT00940000158434"/>
<evidence type="ECO:0000256" key="12">
    <source>
        <dbReference type="ARBA" id="ARBA00023306"/>
    </source>
</evidence>
<evidence type="ECO:0000313" key="19">
    <source>
        <dbReference type="Proteomes" id="UP000694558"/>
    </source>
</evidence>
<dbReference type="SUPFAM" id="SSF50960">
    <property type="entry name" value="TolB, C-terminal domain"/>
    <property type="match status" value="1"/>
</dbReference>
<feature type="region of interest" description="Disordered" evidence="15">
    <location>
        <begin position="84"/>
        <end position="130"/>
    </location>
</feature>
<evidence type="ECO:0000256" key="13">
    <source>
        <dbReference type="PROSITE-ProRule" id="PRU00221"/>
    </source>
</evidence>
<gene>
    <name evidence="18" type="primary">LOC118283741</name>
</gene>
<dbReference type="InterPro" id="IPR011047">
    <property type="entry name" value="Quinoprotein_ADH-like_sf"/>
</dbReference>
<evidence type="ECO:0000256" key="9">
    <source>
        <dbReference type="ARBA" id="ARBA00022776"/>
    </source>
</evidence>
<dbReference type="PANTHER" id="PTHR13720">
    <property type="entry name" value="WD-40 REPEAT PROTEIN"/>
    <property type="match status" value="1"/>
</dbReference>
<keyword evidence="6" id="KW-0132">Cell division</keyword>
<comment type="similarity">
    <text evidence="3">Belongs to the WD repeat EMAP family.</text>
</comment>
<dbReference type="Pfam" id="PF03451">
    <property type="entry name" value="HELP"/>
    <property type="match status" value="1"/>
</dbReference>
<evidence type="ECO:0000313" key="18">
    <source>
        <dbReference type="Ensembl" id="ENSSMAP00000044546.1"/>
    </source>
</evidence>
<evidence type="ECO:0000256" key="4">
    <source>
        <dbReference type="ARBA" id="ARBA00022490"/>
    </source>
</evidence>
<dbReference type="Pfam" id="PF23414">
    <property type="entry name" value="Beta-prop_EML_2"/>
    <property type="match status" value="1"/>
</dbReference>
<dbReference type="Pfam" id="PF23409">
    <property type="entry name" value="Beta-prop_EML"/>
    <property type="match status" value="1"/>
</dbReference>
<keyword evidence="8" id="KW-0677">Repeat</keyword>
<proteinExistence type="inferred from homology"/>
<dbReference type="Gene3D" id="2.130.10.10">
    <property type="entry name" value="YVTN repeat-like/Quinoprotein amine dehydrogenase"/>
    <property type="match status" value="2"/>
</dbReference>
<reference evidence="18" key="1">
    <citation type="submission" date="2023-05" db="EMBL/GenBank/DDBJ databases">
        <title>High-quality long-read genome of Scophthalmus maximus.</title>
        <authorList>
            <person name="Lien S."/>
            <person name="Martinez P."/>
        </authorList>
    </citation>
    <scope>NUCLEOTIDE SEQUENCE [LARGE SCALE GENOMIC DNA]</scope>
</reference>
<keyword evidence="9" id="KW-0498">Mitosis</keyword>
<sequence>YINEPVSLMSGASVSDVNDRLSALELRVQQQEDELTVMKAALADVLRRLAASEDSAASVTKKLPGGKGGGAALREAYSMSCITNGGTSGRKRDSTSVTRKETVSSAAKSVKRSSGMERSQSSTWESSDDNRNKLVKAASTSRLLAKVVKTAERTIFFNIFCNNGNHIKMFMRGRPITMFIPSDVENYDDVRTELPSERLKLEWVYGYRGRDGRANVDLLPTGEIVYYIASVVVLFNYEERTQRHYLGHTDCVKCLAIHPDKIRIATGQIAGVDKDGRALQPHVRVWDSVSLSTLQVVGLGTFERGVGSLAFSKAASGHHLSVIDDCNDHMLTVWDWQKKSKIAEIKTTNEVVLAVEFHPTDPNTIVTCGKSHIFFWTWSGNSLARKQGIFGKYEKPKFVQCLSFLSSGDILTGDSGGVLLVWTRSSAETPTGKGPRAFQISRQVKGHEGSVFCMCEMRSGTFLTGGGKDRKIILWDHELRFERDIEVPDQYGTIRAVSEGKVEEFLVGTSRNFILRGTFNEGFLVEVQGHTDELWGLASHPSRDMFLTCAQDRLVCLWKSDDHRLQWSRSLEEHGHCADFHPSGAVVAIGTHSGKWYVLDAETTDLVAIHTDGNEQLSVMRFSVDGSLLAVGSHDNFIYLYTVSDRGRKYSRYGKCSGHSSYITHLDWSPDNNFIMSNSGDYEILYWDVPNSCKLIRNRSECKDIDWATYTCVLGYHVFGVWPEGSDGTDINALIRSHNRKVLALADDFCKVHLFSFPCSTPKAPSHKYSAHSSHVTNVSFLCDDRHLISTGGKDTSIMQWRLVEKSPLCLNDSLLTSPALRRAEPTFAPPPPTTVAQEPDAPPTTNGTQEPSPETPSPIELVPPTSELTPPPSDSTVSLIDSLEPSDDTATPSDEGLPPPPLIESLCV</sequence>
<dbReference type="InterPro" id="IPR050630">
    <property type="entry name" value="WD_repeat_EMAP"/>
</dbReference>
<dbReference type="InterPro" id="IPR055442">
    <property type="entry name" value="Beta-prop_EML-like_2nd"/>
</dbReference>
<accession>A0A8D3CB88</accession>
<feature type="compositionally biased region" description="Polar residues" evidence="15">
    <location>
        <begin position="844"/>
        <end position="853"/>
    </location>
</feature>
<dbReference type="Proteomes" id="UP000694558">
    <property type="component" value="Chromosome 15"/>
</dbReference>
<evidence type="ECO:0000256" key="11">
    <source>
        <dbReference type="ARBA" id="ARBA00023212"/>
    </source>
</evidence>
<feature type="compositionally biased region" description="Polar residues" evidence="15">
    <location>
        <begin position="116"/>
        <end position="125"/>
    </location>
</feature>